<feature type="region of interest" description="Disordered" evidence="2">
    <location>
        <begin position="556"/>
        <end position="595"/>
    </location>
</feature>
<sequence>MSVDGGIQHGRVTVVVHRAESLVALGTNGTSNAFVAASIGQQVKNTPIVSNSTHPSFESTLIFESCPLPTILTLRVLHRAESGTEELLGSASLTLFSETAMTRRCVQLGHGGNVALSQKAREGCGSLEVSHEVVVAKPGTEPYQHRSSSVSDDVPSFLRDSGSLDNFTSSYAELLKGQSVPPPPSASVPQLGSVPPPPSASVPQLGSVPPPPSASVPQLGSVPPPPSASVPQLGSVPPPPSASVPQLGSVPPPPSASVPQLGSVPPPPSASVPQLGSVPPPPSASVPQLGSVPPPPSASVPQLGSVPPPPSASVPQLGSVPPPPSASVPQLGSVPPPPSASVPQLGSVPPPPSASVPQLGSVPPPPSASVPQLGSVPPPPSASVPQLGSVPPPPSASVPQLGSVPPPPSASVPQLGSVPPPPSASVPQLGSVPPPPSASVPQLGSVPPPPSASVPQLGSLLDNLPSPQKNISTSVTTTLTNYESLGHDKRQAPIPSCIKSTHEATVVDCADGVPQGNPKSSKKVRIATNITERPSSASKVIADAPKQNGRAMVSVDHGVRPSTSSPLRGARGGSPANILRSASRGRGGTCKATVSSGLAGARSSSSLSSSRSHGSQVIVLYQHPDVLLCAAAEGDVSIFQKLREADPQLSRGFEKIRDYSGRTILHIAAWHGHTHILKVLLQPIPVVPLLELRALRSINGNTILHSAAQGGHAEVVQWLRFCTSAVGLVGLRNTRGATATECAKEAGFASIALMLNESV</sequence>
<dbReference type="PROSITE" id="PS50004">
    <property type="entry name" value="C2"/>
    <property type="match status" value="1"/>
</dbReference>
<proteinExistence type="predicted"/>
<gene>
    <name evidence="4" type="ORF">TVY486_0705370</name>
</gene>
<dbReference type="PANTHER" id="PTHR39666">
    <property type="entry name" value="RANBP2-TYPE DOMAIN-CONTAINING PROTEIN"/>
    <property type="match status" value="1"/>
</dbReference>
<organism evidence="4">
    <name type="scientific">Trypanosoma vivax (strain Y486)</name>
    <dbReference type="NCBI Taxonomy" id="1055687"/>
    <lineage>
        <taxon>Eukaryota</taxon>
        <taxon>Discoba</taxon>
        <taxon>Euglenozoa</taxon>
        <taxon>Kinetoplastea</taxon>
        <taxon>Metakinetoplastina</taxon>
        <taxon>Trypanosomatida</taxon>
        <taxon>Trypanosomatidae</taxon>
        <taxon>Trypanosoma</taxon>
        <taxon>Duttonella</taxon>
    </lineage>
</organism>
<dbReference type="SMART" id="SM00239">
    <property type="entry name" value="C2"/>
    <property type="match status" value="1"/>
</dbReference>
<evidence type="ECO:0000259" key="3">
    <source>
        <dbReference type="PROSITE" id="PS50004"/>
    </source>
</evidence>
<dbReference type="Gene3D" id="1.25.40.20">
    <property type="entry name" value="Ankyrin repeat-containing domain"/>
    <property type="match status" value="2"/>
</dbReference>
<feature type="repeat" description="ANK" evidence="1">
    <location>
        <begin position="660"/>
        <end position="682"/>
    </location>
</feature>
<dbReference type="EMBL" id="HE573023">
    <property type="protein sequence ID" value="CCC49212.1"/>
    <property type="molecule type" value="Genomic_DNA"/>
</dbReference>
<dbReference type="OMA" id="WNGQLRV"/>
<keyword evidence="1" id="KW-0040">ANK repeat</keyword>
<dbReference type="InterPro" id="IPR002110">
    <property type="entry name" value="Ankyrin_rpt"/>
</dbReference>
<reference evidence="4" key="1">
    <citation type="journal article" date="2012" name="Proc. Natl. Acad. Sci. U.S.A.">
        <title>Antigenic diversity is generated by distinct evolutionary mechanisms in African trypanosome species.</title>
        <authorList>
            <person name="Jackson A.P."/>
            <person name="Berry A."/>
            <person name="Aslett M."/>
            <person name="Allison H.C."/>
            <person name="Burton P."/>
            <person name="Vavrova-Anderson J."/>
            <person name="Brown R."/>
            <person name="Browne H."/>
            <person name="Corton N."/>
            <person name="Hauser H."/>
            <person name="Gamble J."/>
            <person name="Gilderthorp R."/>
            <person name="Marcello L."/>
            <person name="McQuillan J."/>
            <person name="Otto T.D."/>
            <person name="Quail M.A."/>
            <person name="Sanders M.J."/>
            <person name="van Tonder A."/>
            <person name="Ginger M.L."/>
            <person name="Field M.C."/>
            <person name="Barry J.D."/>
            <person name="Hertz-Fowler C."/>
            <person name="Berriman M."/>
        </authorList>
    </citation>
    <scope>NUCLEOTIDE SEQUENCE</scope>
    <source>
        <strain evidence="4">Y486</strain>
    </source>
</reference>
<dbReference type="SMART" id="SM00248">
    <property type="entry name" value="ANK"/>
    <property type="match status" value="3"/>
</dbReference>
<dbReference type="PROSITE" id="PS50297">
    <property type="entry name" value="ANK_REP_REGION"/>
    <property type="match status" value="2"/>
</dbReference>
<feature type="region of interest" description="Disordered" evidence="2">
    <location>
        <begin position="175"/>
        <end position="472"/>
    </location>
</feature>
<dbReference type="Pfam" id="PF00168">
    <property type="entry name" value="C2"/>
    <property type="match status" value="1"/>
</dbReference>
<feature type="repeat" description="ANK" evidence="1">
    <location>
        <begin position="699"/>
        <end position="719"/>
    </location>
</feature>
<name>G0TZ09_TRYVY</name>
<dbReference type="CDD" id="cd00030">
    <property type="entry name" value="C2"/>
    <property type="match status" value="1"/>
</dbReference>
<dbReference type="VEuPathDB" id="TriTrypDB:TvY486_0705370"/>
<feature type="region of interest" description="Disordered" evidence="2">
    <location>
        <begin position="138"/>
        <end position="157"/>
    </location>
</feature>
<dbReference type="InterPro" id="IPR000008">
    <property type="entry name" value="C2_dom"/>
</dbReference>
<dbReference type="PROSITE" id="PS50088">
    <property type="entry name" value="ANK_REPEAT"/>
    <property type="match status" value="2"/>
</dbReference>
<dbReference type="PANTHER" id="PTHR39666:SF5">
    <property type="entry name" value="C2 DOMAIN-CONTAINING PROTEIN"/>
    <property type="match status" value="1"/>
</dbReference>
<protein>
    <recommendedName>
        <fullName evidence="3">C2 domain-containing protein</fullName>
    </recommendedName>
</protein>
<accession>G0TZ09</accession>
<evidence type="ECO:0000256" key="2">
    <source>
        <dbReference type="SAM" id="MobiDB-lite"/>
    </source>
</evidence>
<dbReference type="SUPFAM" id="SSF48403">
    <property type="entry name" value="Ankyrin repeat"/>
    <property type="match status" value="1"/>
</dbReference>
<dbReference type="Pfam" id="PF12796">
    <property type="entry name" value="Ank_2"/>
    <property type="match status" value="1"/>
</dbReference>
<dbReference type="AlphaFoldDB" id="G0TZ09"/>
<evidence type="ECO:0000256" key="1">
    <source>
        <dbReference type="PROSITE-ProRule" id="PRU00023"/>
    </source>
</evidence>
<dbReference type="InterPro" id="IPR036770">
    <property type="entry name" value="Ankyrin_rpt-contain_sf"/>
</dbReference>
<evidence type="ECO:0000313" key="4">
    <source>
        <dbReference type="EMBL" id="CCC49212.1"/>
    </source>
</evidence>
<dbReference type="Gene3D" id="2.60.40.150">
    <property type="entry name" value="C2 domain"/>
    <property type="match status" value="1"/>
</dbReference>
<dbReference type="InterPro" id="IPR035892">
    <property type="entry name" value="C2_domain_sf"/>
</dbReference>
<dbReference type="SUPFAM" id="SSF49562">
    <property type="entry name" value="C2 domain (Calcium/lipid-binding domain, CaLB)"/>
    <property type="match status" value="1"/>
</dbReference>
<feature type="domain" description="C2" evidence="3">
    <location>
        <begin position="1"/>
        <end position="109"/>
    </location>
</feature>